<protein>
    <submittedName>
        <fullName evidence="1">Uncharacterized protein</fullName>
    </submittedName>
</protein>
<gene>
    <name evidence="1" type="ORF">CK203_117544</name>
</gene>
<sequence length="114" mass="12930">MFEAIEYLASSKKLEDGFGMDNVAVVNGRGKMTSNPRLRRVLWNPWQSNGRLRNMNNRSFEVLCHKQIRNARRGSKEKSCQEAFLMTVIQSNFGDFSSEDERLGSLSLGVKKAG</sequence>
<evidence type="ECO:0000313" key="1">
    <source>
        <dbReference type="EMBL" id="RVW24964.1"/>
    </source>
</evidence>
<proteinExistence type="predicted"/>
<dbReference type="EMBL" id="QGNW01002158">
    <property type="protein sequence ID" value="RVW24964.1"/>
    <property type="molecule type" value="Genomic_DNA"/>
</dbReference>
<accession>A0A438CP34</accession>
<dbReference type="Proteomes" id="UP000288805">
    <property type="component" value="Unassembled WGS sequence"/>
</dbReference>
<reference evidence="1 2" key="1">
    <citation type="journal article" date="2018" name="PLoS Genet.">
        <title>Population sequencing reveals clonal diversity and ancestral inbreeding in the grapevine cultivar Chardonnay.</title>
        <authorList>
            <person name="Roach M.J."/>
            <person name="Johnson D.L."/>
            <person name="Bohlmann J."/>
            <person name="van Vuuren H.J."/>
            <person name="Jones S.J."/>
            <person name="Pretorius I.S."/>
            <person name="Schmidt S.A."/>
            <person name="Borneman A.R."/>
        </authorList>
    </citation>
    <scope>NUCLEOTIDE SEQUENCE [LARGE SCALE GENOMIC DNA]</scope>
    <source>
        <strain evidence="2">cv. Chardonnay</strain>
        <tissue evidence="1">Leaf</tissue>
    </source>
</reference>
<evidence type="ECO:0000313" key="2">
    <source>
        <dbReference type="Proteomes" id="UP000288805"/>
    </source>
</evidence>
<comment type="caution">
    <text evidence="1">The sequence shown here is derived from an EMBL/GenBank/DDBJ whole genome shotgun (WGS) entry which is preliminary data.</text>
</comment>
<dbReference type="AlphaFoldDB" id="A0A438CP34"/>
<name>A0A438CP34_VITVI</name>
<organism evidence="1 2">
    <name type="scientific">Vitis vinifera</name>
    <name type="common">Grape</name>
    <dbReference type="NCBI Taxonomy" id="29760"/>
    <lineage>
        <taxon>Eukaryota</taxon>
        <taxon>Viridiplantae</taxon>
        <taxon>Streptophyta</taxon>
        <taxon>Embryophyta</taxon>
        <taxon>Tracheophyta</taxon>
        <taxon>Spermatophyta</taxon>
        <taxon>Magnoliopsida</taxon>
        <taxon>eudicotyledons</taxon>
        <taxon>Gunneridae</taxon>
        <taxon>Pentapetalae</taxon>
        <taxon>rosids</taxon>
        <taxon>Vitales</taxon>
        <taxon>Vitaceae</taxon>
        <taxon>Viteae</taxon>
        <taxon>Vitis</taxon>
    </lineage>
</organism>